<name>A0A1M5DSB4_9BACT</name>
<reference evidence="2 3" key="1">
    <citation type="submission" date="2016-11" db="EMBL/GenBank/DDBJ databases">
        <authorList>
            <person name="Jaros S."/>
            <person name="Januszkiewicz K."/>
            <person name="Wedrychowicz H."/>
        </authorList>
    </citation>
    <scope>NUCLEOTIDE SEQUENCE [LARGE SCALE GENOMIC DNA]</scope>
    <source>
        <strain evidence="2 3">DSM 26897</strain>
    </source>
</reference>
<keyword evidence="1" id="KW-1133">Transmembrane helix</keyword>
<keyword evidence="1" id="KW-0812">Transmembrane</keyword>
<dbReference type="AlphaFoldDB" id="A0A1M5DSB4"/>
<dbReference type="Pfam" id="PF13692">
    <property type="entry name" value="Glyco_trans_1_4"/>
    <property type="match status" value="1"/>
</dbReference>
<dbReference type="STRING" id="1302690.BUE76_19895"/>
<accession>A0A1M5DSB4</accession>
<dbReference type="SUPFAM" id="SSF53756">
    <property type="entry name" value="UDP-Glycosyltransferase/glycogen phosphorylase"/>
    <property type="match status" value="1"/>
</dbReference>
<dbReference type="Proteomes" id="UP000184368">
    <property type="component" value="Unassembled WGS sequence"/>
</dbReference>
<keyword evidence="2" id="KW-0808">Transferase</keyword>
<protein>
    <submittedName>
        <fullName evidence="2">Glycosyltransferase involved in cell wall bisynthesis</fullName>
    </submittedName>
</protein>
<evidence type="ECO:0000313" key="3">
    <source>
        <dbReference type="Proteomes" id="UP000184368"/>
    </source>
</evidence>
<gene>
    <name evidence="2" type="ORF">SAMN05444008_11161</name>
</gene>
<evidence type="ECO:0000313" key="2">
    <source>
        <dbReference type="EMBL" id="SHF69741.1"/>
    </source>
</evidence>
<evidence type="ECO:0000256" key="1">
    <source>
        <dbReference type="SAM" id="Phobius"/>
    </source>
</evidence>
<keyword evidence="3" id="KW-1185">Reference proteome</keyword>
<organism evidence="2 3">
    <name type="scientific">Cnuella takakiae</name>
    <dbReference type="NCBI Taxonomy" id="1302690"/>
    <lineage>
        <taxon>Bacteria</taxon>
        <taxon>Pseudomonadati</taxon>
        <taxon>Bacteroidota</taxon>
        <taxon>Chitinophagia</taxon>
        <taxon>Chitinophagales</taxon>
        <taxon>Chitinophagaceae</taxon>
        <taxon>Cnuella</taxon>
    </lineage>
</organism>
<proteinExistence type="predicted"/>
<dbReference type="PANTHER" id="PTHR12526">
    <property type="entry name" value="GLYCOSYLTRANSFERASE"/>
    <property type="match status" value="1"/>
</dbReference>
<dbReference type="EMBL" id="FQUO01000011">
    <property type="protein sequence ID" value="SHF69741.1"/>
    <property type="molecule type" value="Genomic_DNA"/>
</dbReference>
<dbReference type="GO" id="GO:0016740">
    <property type="term" value="F:transferase activity"/>
    <property type="evidence" value="ECO:0007669"/>
    <property type="project" value="UniProtKB-KW"/>
</dbReference>
<keyword evidence="1" id="KW-0472">Membrane</keyword>
<dbReference type="Gene3D" id="3.40.50.2000">
    <property type="entry name" value="Glycogen Phosphorylase B"/>
    <property type="match status" value="1"/>
</dbReference>
<feature type="transmembrane region" description="Helical" evidence="1">
    <location>
        <begin position="19"/>
        <end position="37"/>
    </location>
</feature>
<sequence length="326" mass="37069">MNEHAWQVLYRKGSLLQKIWAVFRGFVARMWVVLFVAPRCRFVFVHREATPLGPPIFEWILARVLGKKLIYDFDDAIWIPAISAHNKIASLFKCFWKTKYICRWATTVVAGNAYLAGFAQKYNEQVVQLPTCVDTVSRFNQLQPQDAPIPIIGWTGSHSTLQYLNRLLPVFQQLEKQFEFELLVICDRPPSFGLNRLRYLPWREVTEICDLLQVNIGVMPLDADAWSEGKCGFKIIQYLSLGISAVASPVGVNKQIINHGVSGYLCHGEQEWFDALAILLQDANLRRQLGAAGRRKIQAEYSIQAHTATFLSLLAAHQPTAAHRES</sequence>